<feature type="transmembrane region" description="Helical" evidence="1">
    <location>
        <begin position="36"/>
        <end position="53"/>
    </location>
</feature>
<accession>B1YBP3</accession>
<feature type="transmembrane region" description="Helical" evidence="1">
    <location>
        <begin position="12"/>
        <end position="30"/>
    </location>
</feature>
<gene>
    <name evidence="2" type="ordered locus">Tneu_1930</name>
</gene>
<dbReference type="eggNOG" id="arCOG01882">
    <property type="taxonomic scope" value="Archaea"/>
</dbReference>
<evidence type="ECO:0000313" key="2">
    <source>
        <dbReference type="EMBL" id="ACB40845.1"/>
    </source>
</evidence>
<dbReference type="RefSeq" id="WP_012351264.1">
    <property type="nucleotide sequence ID" value="NC_010525.1"/>
</dbReference>
<dbReference type="Proteomes" id="UP000001694">
    <property type="component" value="Chromosome"/>
</dbReference>
<protein>
    <submittedName>
        <fullName evidence="2">Phosphatidate cytidylyltransferase</fullName>
    </submittedName>
</protein>
<keyword evidence="1" id="KW-0472">Membrane</keyword>
<feature type="transmembrane region" description="Helical" evidence="1">
    <location>
        <begin position="115"/>
        <end position="134"/>
    </location>
</feature>
<organism evidence="2 3">
    <name type="scientific">Pyrobaculum neutrophilum (strain DSM 2338 / JCM 9278 / NBRC 100436 / V24Sta)</name>
    <name type="common">Thermoproteus neutrophilus</name>
    <dbReference type="NCBI Taxonomy" id="444157"/>
    <lineage>
        <taxon>Archaea</taxon>
        <taxon>Thermoproteota</taxon>
        <taxon>Thermoprotei</taxon>
        <taxon>Thermoproteales</taxon>
        <taxon>Thermoproteaceae</taxon>
        <taxon>Pyrobaculum</taxon>
    </lineage>
</organism>
<feature type="transmembrane region" description="Helical" evidence="1">
    <location>
        <begin position="140"/>
        <end position="161"/>
    </location>
</feature>
<dbReference type="STRING" id="444157.Tneu_1930"/>
<sequence length="229" mass="24889">MSKIQELKALLARKLFHVVFVALVAVPLFVQIPPEPYIALLALASGVLYSLQIKEPYAWEELRQNFFKTLEELFARLEALLPLDKPELKTQYQNALRQLELLISMAERDYERRHGYLGILMGSLGFLIATAAFGPRHLPAAVVSMAVYDAVSAVAGTIFGGRRIFGKLTTWGTLLGYLANTAALVAVGMPLLHALAVTAMVVAADALSHEDNLTIPVAAAGGSYLLSLL</sequence>
<evidence type="ECO:0000313" key="3">
    <source>
        <dbReference type="Proteomes" id="UP000001694"/>
    </source>
</evidence>
<name>B1YBP3_PYRNV</name>
<keyword evidence="2" id="KW-0548">Nucleotidyltransferase</keyword>
<proteinExistence type="predicted"/>
<feature type="transmembrane region" description="Helical" evidence="1">
    <location>
        <begin position="182"/>
        <end position="204"/>
    </location>
</feature>
<dbReference type="AlphaFoldDB" id="B1YBP3"/>
<keyword evidence="1" id="KW-1133">Transmembrane helix</keyword>
<reference evidence="2" key="1">
    <citation type="submission" date="2008-03" db="EMBL/GenBank/DDBJ databases">
        <title>Complete sequence of Thermoproteus neutrophilus V24Sta.</title>
        <authorList>
            <consortium name="US DOE Joint Genome Institute"/>
            <person name="Copeland A."/>
            <person name="Lucas S."/>
            <person name="Lapidus A."/>
            <person name="Glavina del Rio T."/>
            <person name="Dalin E."/>
            <person name="Tice H."/>
            <person name="Bruce D."/>
            <person name="Goodwin L."/>
            <person name="Pitluck S."/>
            <person name="Sims D."/>
            <person name="Brettin T."/>
            <person name="Detter J.C."/>
            <person name="Han C."/>
            <person name="Kuske C.R."/>
            <person name="Schmutz J."/>
            <person name="Larimer F."/>
            <person name="Land M."/>
            <person name="Hauser L."/>
            <person name="Kyrpides N."/>
            <person name="Mikhailova N."/>
            <person name="Biddle J.F."/>
            <person name="Zhang Z."/>
            <person name="Fitz-Gibbon S.T."/>
            <person name="Lowe T.M."/>
            <person name="Saltikov C."/>
            <person name="House C.H."/>
            <person name="Richardson P."/>
        </authorList>
    </citation>
    <scope>NUCLEOTIDE SEQUENCE [LARGE SCALE GENOMIC DNA]</scope>
    <source>
        <strain evidence="2">V24Sta</strain>
    </source>
</reference>
<dbReference type="KEGG" id="tne:Tneu_1930"/>
<evidence type="ECO:0000256" key="1">
    <source>
        <dbReference type="SAM" id="Phobius"/>
    </source>
</evidence>
<dbReference type="EMBL" id="CP001014">
    <property type="protein sequence ID" value="ACB40845.1"/>
    <property type="molecule type" value="Genomic_DNA"/>
</dbReference>
<dbReference type="OrthoDB" id="31565at2157"/>
<keyword evidence="1" id="KW-0812">Transmembrane</keyword>
<dbReference type="HOGENOM" id="CLU_1232825_0_0_2"/>
<dbReference type="GeneID" id="6164957"/>
<keyword evidence="2" id="KW-0808">Transferase</keyword>
<keyword evidence="3" id="KW-1185">Reference proteome</keyword>
<dbReference type="GO" id="GO:0016779">
    <property type="term" value="F:nucleotidyltransferase activity"/>
    <property type="evidence" value="ECO:0007669"/>
    <property type="project" value="UniProtKB-KW"/>
</dbReference>